<sequence>MESNALQKYGVLFYGAAWVPYNRIRSKLQSKEQKHEQDGSEDEAPTAYKSDAISTNHYYVVLVGGGGEGNSGIANAVVLSCFDFASNSLSDQPVAKFITDSDLPYRMAVHPRGDGIICAMQNSCRFPSYFNLVLFFNFSNCFHRLTGIISKWDEEESDEVHKLGVKGSEKVLSELEDVGVQLALAFDSEGSTLAAGGEGRYTPKSLGIFLPQISAVVLSIRKIFSVVYWVQDGKLRVLKWPSLEIVLNESEAHTSVKDLTFSPDGKFLVSLGKRGPGRVWDITSASIVASLPTENDEVFFSCRSALSSDENYVLFIAAITDKGGSILTWNTTSWKRIRSKQVVHQSVTSFNVSADGKLLAIGTDKGDIAIINSSNMQVQTMVRKAHLGFVTALAFSDDSRALLSASMDFKCKGDINRGQEGKRYAPFMIWYTDMETSDEVAVKKFVVGDNSSLSSPCLREISLMKDLEHENLVRYFGKPNSEIIQMSYNVIRVMEMFPSESVYLLDLEAGSLGSSGLALLKKMLCVDPRERITSEGAILDPYFDDIKVGIMEIKQLSFAADSPPLSVIAAANLAGISLLTDASGSAPTFHFSTGLKLHGTSVLLCYIGRVANLYGGRHMNLVSNQGLCLQSPSDFSFCALELGKDGKEIWRKSKKYQNLVWWFNSVSTESSDSLNEVTSMYVGKRGVGKPAAAKSKEQQVLQQSKSVNADVSEKGKAEPSGYLHIGYSKAALLNQYFAQRHWGSSMKKLPILRIISQDLMEMALIRWGKANVDDTPREQMQKERMDGIEPKCRSNSVEENMKLWKEMILGSERGVQCCLFGKLEMRDLTNLSEIQSIIVAIHFPIIELGPIHSSEYYDCSAQYHRIREDMGVKKVHIYEFSWLNMVYALLSKRGFEKSQSHGMEWDKLWTINKIIDPVCPRHHAVIEERGVFLTLTIQGIRNMKTVQLKSILQRGDLFEERKDFLDVLNTCTKIEIPAVGDSNMRNLKCVEVLQLERKGYYRCDVPFTRPSKPVLFATSDGRQQTVLK</sequence>
<accession>A0ACC1BB35</accession>
<dbReference type="Proteomes" id="UP001164250">
    <property type="component" value="Chromosome 6"/>
</dbReference>
<proteinExistence type="predicted"/>
<keyword evidence="2" id="KW-1185">Reference proteome</keyword>
<evidence type="ECO:0000313" key="1">
    <source>
        <dbReference type="EMBL" id="KAJ0096094.1"/>
    </source>
</evidence>
<name>A0ACC1BB35_9ROSI</name>
<protein>
    <submittedName>
        <fullName evidence="1">Uncharacterized protein</fullName>
    </submittedName>
</protein>
<evidence type="ECO:0000313" key="2">
    <source>
        <dbReference type="Proteomes" id="UP001164250"/>
    </source>
</evidence>
<organism evidence="1 2">
    <name type="scientific">Pistacia atlantica</name>
    <dbReference type="NCBI Taxonomy" id="434234"/>
    <lineage>
        <taxon>Eukaryota</taxon>
        <taxon>Viridiplantae</taxon>
        <taxon>Streptophyta</taxon>
        <taxon>Embryophyta</taxon>
        <taxon>Tracheophyta</taxon>
        <taxon>Spermatophyta</taxon>
        <taxon>Magnoliopsida</taxon>
        <taxon>eudicotyledons</taxon>
        <taxon>Gunneridae</taxon>
        <taxon>Pentapetalae</taxon>
        <taxon>rosids</taxon>
        <taxon>malvids</taxon>
        <taxon>Sapindales</taxon>
        <taxon>Anacardiaceae</taxon>
        <taxon>Pistacia</taxon>
    </lineage>
</organism>
<reference evidence="2" key="1">
    <citation type="journal article" date="2023" name="G3 (Bethesda)">
        <title>Genome assembly and association tests identify interacting loci associated with vigor, precocity, and sex in interspecific pistachio rootstocks.</title>
        <authorList>
            <person name="Palmer W."/>
            <person name="Jacygrad E."/>
            <person name="Sagayaradj S."/>
            <person name="Cavanaugh K."/>
            <person name="Han R."/>
            <person name="Bertier L."/>
            <person name="Beede B."/>
            <person name="Kafkas S."/>
            <person name="Golino D."/>
            <person name="Preece J."/>
            <person name="Michelmore R."/>
        </authorList>
    </citation>
    <scope>NUCLEOTIDE SEQUENCE [LARGE SCALE GENOMIC DNA]</scope>
</reference>
<comment type="caution">
    <text evidence="1">The sequence shown here is derived from an EMBL/GenBank/DDBJ whole genome shotgun (WGS) entry which is preliminary data.</text>
</comment>
<dbReference type="EMBL" id="CM047902">
    <property type="protein sequence ID" value="KAJ0096094.1"/>
    <property type="molecule type" value="Genomic_DNA"/>
</dbReference>
<gene>
    <name evidence="1" type="ORF">Patl1_15365</name>
</gene>